<reference evidence="2 3" key="1">
    <citation type="submission" date="2018-09" db="EMBL/GenBank/DDBJ databases">
        <authorList>
            <person name="Grouzdev D.S."/>
            <person name="Krutkina M.S."/>
        </authorList>
    </citation>
    <scope>NUCLEOTIDE SEQUENCE [LARGE SCALE GENOMIC DNA]</scope>
    <source>
        <strain evidence="2 3">RmlP001</strain>
    </source>
</reference>
<organism evidence="2 3">
    <name type="scientific">Lichenibacterium ramalinae</name>
    <dbReference type="NCBI Taxonomy" id="2316527"/>
    <lineage>
        <taxon>Bacteria</taxon>
        <taxon>Pseudomonadati</taxon>
        <taxon>Pseudomonadota</taxon>
        <taxon>Alphaproteobacteria</taxon>
        <taxon>Hyphomicrobiales</taxon>
        <taxon>Lichenihabitantaceae</taxon>
        <taxon>Lichenibacterium</taxon>
    </lineage>
</organism>
<accession>A0A4Q2RGE5</accession>
<feature type="compositionally biased region" description="Low complexity" evidence="1">
    <location>
        <begin position="10"/>
        <end position="30"/>
    </location>
</feature>
<keyword evidence="3" id="KW-1185">Reference proteome</keyword>
<name>A0A4Q2RGE5_9HYPH</name>
<dbReference type="AlphaFoldDB" id="A0A4Q2RGE5"/>
<gene>
    <name evidence="2" type="ORF">D3272_12605</name>
</gene>
<evidence type="ECO:0000313" key="2">
    <source>
        <dbReference type="EMBL" id="RYB04773.1"/>
    </source>
</evidence>
<proteinExistence type="predicted"/>
<dbReference type="RefSeq" id="WP_129219533.1">
    <property type="nucleotide sequence ID" value="NZ_QYBC01000009.1"/>
</dbReference>
<evidence type="ECO:0000313" key="3">
    <source>
        <dbReference type="Proteomes" id="UP000289411"/>
    </source>
</evidence>
<feature type="region of interest" description="Disordered" evidence="1">
    <location>
        <begin position="1"/>
        <end position="37"/>
    </location>
</feature>
<reference evidence="2 3" key="2">
    <citation type="submission" date="2019-02" db="EMBL/GenBank/DDBJ databases">
        <title>'Lichenibacterium ramalinii' gen. nov. sp. nov., 'Lichenibacterium minor' gen. nov. sp. nov.</title>
        <authorList>
            <person name="Pankratov T."/>
        </authorList>
    </citation>
    <scope>NUCLEOTIDE SEQUENCE [LARGE SCALE GENOMIC DNA]</scope>
    <source>
        <strain evidence="2 3">RmlP001</strain>
    </source>
</reference>
<evidence type="ECO:0000256" key="1">
    <source>
        <dbReference type="SAM" id="MobiDB-lite"/>
    </source>
</evidence>
<comment type="caution">
    <text evidence="2">The sequence shown here is derived from an EMBL/GenBank/DDBJ whole genome shotgun (WGS) entry which is preliminary data.</text>
</comment>
<protein>
    <submittedName>
        <fullName evidence="2">Uncharacterized protein</fullName>
    </submittedName>
</protein>
<dbReference type="EMBL" id="QYBC01000009">
    <property type="protein sequence ID" value="RYB04773.1"/>
    <property type="molecule type" value="Genomic_DNA"/>
</dbReference>
<sequence>MQTDDQDNRPPAAAAPEAAADEPPSGEAAPDGTALPGVSLMITRRQKAALRDLGVSEEEIRHMTPAEAHARLGL</sequence>
<dbReference type="OrthoDB" id="8004014at2"/>
<dbReference type="Proteomes" id="UP000289411">
    <property type="component" value="Unassembled WGS sequence"/>
</dbReference>